<keyword evidence="4 7" id="KW-0378">Hydrolase</keyword>
<evidence type="ECO:0000256" key="7">
    <source>
        <dbReference type="PIRNR" id="PIRNR004682"/>
    </source>
</evidence>
<comment type="cofactor">
    <cofactor evidence="10">
        <name>Mg(2+)</name>
        <dbReference type="ChEBI" id="CHEBI:18420"/>
    </cofactor>
</comment>
<dbReference type="EMBL" id="FOLE01000003">
    <property type="protein sequence ID" value="SFC16176.1"/>
    <property type="molecule type" value="Genomic_DNA"/>
</dbReference>
<dbReference type="InterPro" id="IPR023214">
    <property type="entry name" value="HAD_sf"/>
</dbReference>
<dbReference type="OrthoDB" id="9813880at2"/>
<feature type="binding site" evidence="10">
    <location>
        <position position="126"/>
    </location>
    <ligand>
        <name>Mg(2+)</name>
        <dbReference type="ChEBI" id="CHEBI:18420"/>
    </ligand>
</feature>
<evidence type="ECO:0000256" key="6">
    <source>
        <dbReference type="ARBA" id="ARBA00031828"/>
    </source>
</evidence>
<dbReference type="AlphaFoldDB" id="A0A1I1GXH6"/>
<evidence type="ECO:0000256" key="2">
    <source>
        <dbReference type="ARBA" id="ARBA00022490"/>
    </source>
</evidence>
<dbReference type="GO" id="GO:0005975">
    <property type="term" value="P:carbohydrate metabolic process"/>
    <property type="evidence" value="ECO:0007669"/>
    <property type="project" value="InterPro"/>
</dbReference>
<evidence type="ECO:0000256" key="3">
    <source>
        <dbReference type="ARBA" id="ARBA00022723"/>
    </source>
</evidence>
<dbReference type="Pfam" id="PF13242">
    <property type="entry name" value="Hydrolase_like"/>
    <property type="match status" value="1"/>
</dbReference>
<sequence>MANKAVFLDRDGILNVEIGDYVYRNEDFVVVPRAPEALRRLKDAGYILVVVTNQGGIAKGLYTAQEVWQFHQVLQDVSGNALDALYYSPYHDTTSKSLMRKPDSLMFERAIARFDIDPAQSWIVGDAERDLLAGHKVGVKGILVPSHKEQNSTYAQCIAADLYEATDFILSQEKK</sequence>
<dbReference type="GO" id="GO:0046872">
    <property type="term" value="F:metal ion binding"/>
    <property type="evidence" value="ECO:0007669"/>
    <property type="project" value="UniProtKB-KW"/>
</dbReference>
<comment type="subcellular location">
    <subcellularLocation>
        <location evidence="1 7">Cytoplasm</location>
    </subcellularLocation>
</comment>
<accession>A0A1I1GXH6</accession>
<evidence type="ECO:0000313" key="12">
    <source>
        <dbReference type="Proteomes" id="UP000199514"/>
    </source>
</evidence>
<comment type="similarity">
    <text evidence="7">Belongs to the gmhB family.</text>
</comment>
<dbReference type="InterPro" id="IPR004446">
    <property type="entry name" value="Heptose_bisP_phosphatase"/>
</dbReference>
<feature type="site" description="Stabilizes the phosphoryl group" evidence="9">
    <location>
        <position position="101"/>
    </location>
</feature>
<dbReference type="NCBIfam" id="TIGR01662">
    <property type="entry name" value="HAD-SF-IIIA"/>
    <property type="match status" value="1"/>
</dbReference>
<dbReference type="Gene3D" id="3.40.50.1000">
    <property type="entry name" value="HAD superfamily/HAD-like"/>
    <property type="match status" value="1"/>
</dbReference>
<feature type="binding site" evidence="10">
    <location>
        <position position="9"/>
    </location>
    <ligand>
        <name>Mg(2+)</name>
        <dbReference type="ChEBI" id="CHEBI:18420"/>
    </ligand>
</feature>
<feature type="active site" description="Nucleophile" evidence="8">
    <location>
        <position position="9"/>
    </location>
</feature>
<dbReference type="EC" id="3.1.3.-" evidence="7"/>
<gene>
    <name evidence="11" type="ORF">SAMN05421780_103123</name>
</gene>
<dbReference type="SUPFAM" id="SSF56784">
    <property type="entry name" value="HAD-like"/>
    <property type="match status" value="1"/>
</dbReference>
<feature type="binding site" evidence="10">
    <location>
        <position position="11"/>
    </location>
    <ligand>
        <name>Mg(2+)</name>
        <dbReference type="ChEBI" id="CHEBI:18420"/>
    </ligand>
</feature>
<evidence type="ECO:0000313" key="11">
    <source>
        <dbReference type="EMBL" id="SFC16176.1"/>
    </source>
</evidence>
<organism evidence="11 12">
    <name type="scientific">Flexibacter flexilis DSM 6793</name>
    <dbReference type="NCBI Taxonomy" id="927664"/>
    <lineage>
        <taxon>Bacteria</taxon>
        <taxon>Pseudomonadati</taxon>
        <taxon>Bacteroidota</taxon>
        <taxon>Cytophagia</taxon>
        <taxon>Cytophagales</taxon>
        <taxon>Flexibacteraceae</taxon>
        <taxon>Flexibacter</taxon>
    </lineage>
</organism>
<feature type="site" description="Contributes to substrate recognition" evidence="9">
    <location>
        <position position="100"/>
    </location>
</feature>
<dbReference type="STRING" id="927664.SAMN05421780_103123"/>
<dbReference type="NCBIfam" id="TIGR01656">
    <property type="entry name" value="Histidinol-ppas"/>
    <property type="match status" value="1"/>
</dbReference>
<dbReference type="PANTHER" id="PTHR42891:SF1">
    <property type="entry name" value="D-GLYCERO-BETA-D-MANNO-HEPTOSE-1,7-BISPHOSPHATE 7-PHOSPHATASE"/>
    <property type="match status" value="1"/>
</dbReference>
<dbReference type="InterPro" id="IPR036412">
    <property type="entry name" value="HAD-like_sf"/>
</dbReference>
<proteinExistence type="inferred from homology"/>
<dbReference type="InterPro" id="IPR006549">
    <property type="entry name" value="HAD-SF_hydro_IIIA"/>
</dbReference>
<evidence type="ECO:0000256" key="5">
    <source>
        <dbReference type="ARBA" id="ARBA00023277"/>
    </source>
</evidence>
<dbReference type="Proteomes" id="UP000199514">
    <property type="component" value="Unassembled WGS sequence"/>
</dbReference>
<evidence type="ECO:0000256" key="8">
    <source>
        <dbReference type="PIRSR" id="PIRSR004682-1"/>
    </source>
</evidence>
<reference evidence="11 12" key="1">
    <citation type="submission" date="2016-10" db="EMBL/GenBank/DDBJ databases">
        <authorList>
            <person name="de Groot N.N."/>
        </authorList>
    </citation>
    <scope>NUCLEOTIDE SEQUENCE [LARGE SCALE GENOMIC DNA]</scope>
    <source>
        <strain evidence="11 12">DSM 6793</strain>
    </source>
</reference>
<feature type="active site" description="Nucleophile" evidence="8">
    <location>
        <position position="11"/>
    </location>
</feature>
<name>A0A1I1GXH6_9BACT</name>
<dbReference type="PIRSF" id="PIRSF004682">
    <property type="entry name" value="GmhB"/>
    <property type="match status" value="1"/>
</dbReference>
<dbReference type="PANTHER" id="PTHR42891">
    <property type="entry name" value="D-GLYCERO-BETA-D-MANNO-HEPTOSE-1,7-BISPHOSPHATE 7-PHOSPHATASE"/>
    <property type="match status" value="1"/>
</dbReference>
<dbReference type="GO" id="GO:0016791">
    <property type="term" value="F:phosphatase activity"/>
    <property type="evidence" value="ECO:0007669"/>
    <property type="project" value="InterPro"/>
</dbReference>
<keyword evidence="10" id="KW-0460">Magnesium</keyword>
<evidence type="ECO:0000256" key="9">
    <source>
        <dbReference type="PIRSR" id="PIRSR004682-3"/>
    </source>
</evidence>
<keyword evidence="3 10" id="KW-0479">Metal-binding</keyword>
<keyword evidence="12" id="KW-1185">Reference proteome</keyword>
<feature type="site" description="Stabilizes the phosphoryl group" evidence="9">
    <location>
        <position position="52"/>
    </location>
</feature>
<evidence type="ECO:0000256" key="4">
    <source>
        <dbReference type="ARBA" id="ARBA00022801"/>
    </source>
</evidence>
<dbReference type="GO" id="GO:0005737">
    <property type="term" value="C:cytoplasm"/>
    <property type="evidence" value="ECO:0007669"/>
    <property type="project" value="UniProtKB-SubCell"/>
</dbReference>
<dbReference type="RefSeq" id="WP_091509893.1">
    <property type="nucleotide sequence ID" value="NZ_FOLE01000003.1"/>
</dbReference>
<protein>
    <recommendedName>
        <fullName evidence="6 7">D,D-heptose 1,7-bisphosphate phosphatase</fullName>
        <ecNumber evidence="7">3.1.3.-</ecNumber>
    </recommendedName>
</protein>
<keyword evidence="2 7" id="KW-0963">Cytoplasm</keyword>
<keyword evidence="5 7" id="KW-0119">Carbohydrate metabolism</keyword>
<evidence type="ECO:0000256" key="10">
    <source>
        <dbReference type="PIRSR" id="PIRSR004682-4"/>
    </source>
</evidence>
<evidence type="ECO:0000256" key="1">
    <source>
        <dbReference type="ARBA" id="ARBA00004496"/>
    </source>
</evidence>
<dbReference type="InterPro" id="IPR006543">
    <property type="entry name" value="Histidinol-phos"/>
</dbReference>